<dbReference type="GO" id="GO:0042813">
    <property type="term" value="F:Wnt receptor activity"/>
    <property type="evidence" value="ECO:0007669"/>
    <property type="project" value="TreeGrafter"/>
</dbReference>
<evidence type="ECO:0000256" key="2">
    <source>
        <dbReference type="SAM" id="MobiDB-lite"/>
    </source>
</evidence>
<name>A0A812B3X1_ACAPH</name>
<comment type="caution">
    <text evidence="4">The sequence shown here is derived from an EMBL/GenBank/DDBJ whole genome shotgun (WGS) entry which is preliminary data.</text>
</comment>
<dbReference type="InterPro" id="IPR000033">
    <property type="entry name" value="LDLR_classB_rpt"/>
</dbReference>
<dbReference type="InterPro" id="IPR050778">
    <property type="entry name" value="Cueball_EGF_LRP_Nidogen"/>
</dbReference>
<dbReference type="AlphaFoldDB" id="A0A812B3X1"/>
<feature type="repeat" description="LDL-receptor class B" evidence="1">
    <location>
        <begin position="16"/>
        <end position="62"/>
    </location>
</feature>
<dbReference type="PANTHER" id="PTHR46513">
    <property type="entry name" value="VITELLOGENIN RECEPTOR-LIKE PROTEIN-RELATED-RELATED"/>
    <property type="match status" value="1"/>
</dbReference>
<dbReference type="SUPFAM" id="SSF63825">
    <property type="entry name" value="YWTD domain"/>
    <property type="match status" value="2"/>
</dbReference>
<dbReference type="GO" id="GO:0005886">
    <property type="term" value="C:plasma membrane"/>
    <property type="evidence" value="ECO:0007669"/>
    <property type="project" value="TreeGrafter"/>
</dbReference>
<feature type="transmembrane region" description="Helical" evidence="3">
    <location>
        <begin position="597"/>
        <end position="617"/>
    </location>
</feature>
<dbReference type="Proteomes" id="UP000597762">
    <property type="component" value="Unassembled WGS sequence"/>
</dbReference>
<dbReference type="SMART" id="SM00135">
    <property type="entry name" value="LY"/>
    <property type="match status" value="3"/>
</dbReference>
<dbReference type="Gene3D" id="2.120.10.30">
    <property type="entry name" value="TolB, C-terminal domain"/>
    <property type="match status" value="2"/>
</dbReference>
<keyword evidence="3" id="KW-1133">Transmembrane helix</keyword>
<dbReference type="GO" id="GO:0017147">
    <property type="term" value="F:Wnt-protein binding"/>
    <property type="evidence" value="ECO:0007669"/>
    <property type="project" value="TreeGrafter"/>
</dbReference>
<feature type="transmembrane region" description="Helical" evidence="3">
    <location>
        <begin position="656"/>
        <end position="678"/>
    </location>
</feature>
<feature type="compositionally biased region" description="Gly residues" evidence="2">
    <location>
        <begin position="440"/>
        <end position="454"/>
    </location>
</feature>
<feature type="region of interest" description="Disordered" evidence="2">
    <location>
        <begin position="499"/>
        <end position="524"/>
    </location>
</feature>
<evidence type="ECO:0000256" key="1">
    <source>
        <dbReference type="PROSITE-ProRule" id="PRU00461"/>
    </source>
</evidence>
<keyword evidence="3" id="KW-0472">Membrane</keyword>
<feature type="region of interest" description="Disordered" evidence="2">
    <location>
        <begin position="440"/>
        <end position="461"/>
    </location>
</feature>
<evidence type="ECO:0000313" key="5">
    <source>
        <dbReference type="Proteomes" id="UP000597762"/>
    </source>
</evidence>
<reference evidence="4" key="1">
    <citation type="submission" date="2021-01" db="EMBL/GenBank/DDBJ databases">
        <authorList>
            <person name="Li R."/>
            <person name="Bekaert M."/>
        </authorList>
    </citation>
    <scope>NUCLEOTIDE SEQUENCE</scope>
    <source>
        <strain evidence="4">Farmed</strain>
    </source>
</reference>
<keyword evidence="3" id="KW-0812">Transmembrane</keyword>
<dbReference type="GO" id="GO:0060070">
    <property type="term" value="P:canonical Wnt signaling pathway"/>
    <property type="evidence" value="ECO:0007669"/>
    <property type="project" value="TreeGrafter"/>
</dbReference>
<organism evidence="4 5">
    <name type="scientific">Acanthosepion pharaonis</name>
    <name type="common">Pharaoh cuttlefish</name>
    <name type="synonym">Sepia pharaonis</name>
    <dbReference type="NCBI Taxonomy" id="158019"/>
    <lineage>
        <taxon>Eukaryota</taxon>
        <taxon>Metazoa</taxon>
        <taxon>Spiralia</taxon>
        <taxon>Lophotrochozoa</taxon>
        <taxon>Mollusca</taxon>
        <taxon>Cephalopoda</taxon>
        <taxon>Coleoidea</taxon>
        <taxon>Decapodiformes</taxon>
        <taxon>Sepiida</taxon>
        <taxon>Sepiina</taxon>
        <taxon>Sepiidae</taxon>
        <taxon>Acanthosepion</taxon>
    </lineage>
</organism>
<keyword evidence="5" id="KW-1185">Reference proteome</keyword>
<dbReference type="PANTHER" id="PTHR46513:SF13">
    <property type="entry name" value="EGF-LIKE DOMAIN-CONTAINING PROTEIN"/>
    <property type="match status" value="1"/>
</dbReference>
<evidence type="ECO:0000313" key="4">
    <source>
        <dbReference type="EMBL" id="CAE1173048.1"/>
    </source>
</evidence>
<feature type="transmembrane region" description="Helical" evidence="3">
    <location>
        <begin position="624"/>
        <end position="644"/>
    </location>
</feature>
<dbReference type="OrthoDB" id="6082544at2759"/>
<feature type="repeat" description="LDL-receptor class B" evidence="1">
    <location>
        <begin position="204"/>
        <end position="246"/>
    </location>
</feature>
<protein>
    <submittedName>
        <fullName evidence="4">LRP4</fullName>
    </submittedName>
</protein>
<dbReference type="EMBL" id="CAHIKZ030000415">
    <property type="protein sequence ID" value="CAE1173048.1"/>
    <property type="molecule type" value="Genomic_DNA"/>
</dbReference>
<sequence length="684" mass="74219">MTNSSLKAIAVHPIRRFLFWTDIGRTTACIQRVNLDGKTGHRFIVMHPNVLKPVSLAIDFQTNRLIWLDQMKESIFTSNLNGRDRKLLHQHKFYGSNLQAIAVLKNYIVYSDWHYGSTGIYAINKYDGTMIGNMKEIDPTLAIAFLHAKSQPQGSNIVYDEFLLVADQRLRRLYQIDLWKVELNALPIFPLTQPIDVAFDYTEMMVYWTDAQEASINRAKLNGHSHEVLIHNFSINFGEIAIETNSRLLYFIDYKSGSIDSLWSFHPNSDIANHAMTGLRDPRGIYCWNKTVYVAASGSVQAVEIDKPNRSKPTTVLRNVDPYDVSADYLFLYWTDKESGAVKRADPGYFGFKPFDREIERWTKANFNNSNYPNFSIYGTLQKGYLKFTSSRILIVPEGLTYVNVICIGGGGGGYNGGSRYKKAGDGSLSKFKTLVAEGGKGGNRTSGGAGGRGTISDGADGGWERDACTLGGAAGGGDNWENDGSTIYPFCGVGGQSECPRSTPPKAGQPGPGGKANNGTSAGHYGGGGGGAFKMGAGGGGGFSRESFKVDSWEVIQVTVGAAGTPSHGPAAKGVVVISWDITWQFFGLIMAERQISTAVSDIFLALSAYFAAISLHSAHHMAAIGISIQGFAALIGVARFSADSPDSLLVDAHGVASWLSTLATLPGLATGFCNYFNVPYFG</sequence>
<evidence type="ECO:0000256" key="3">
    <source>
        <dbReference type="SAM" id="Phobius"/>
    </source>
</evidence>
<accession>A0A812B3X1</accession>
<proteinExistence type="predicted"/>
<gene>
    <name evidence="4" type="ORF">SPHA_12385</name>
</gene>
<dbReference type="PROSITE" id="PS51120">
    <property type="entry name" value="LDLRB"/>
    <property type="match status" value="2"/>
</dbReference>
<dbReference type="InterPro" id="IPR011042">
    <property type="entry name" value="6-blade_b-propeller_TolB-like"/>
</dbReference>